<evidence type="ECO:0000313" key="1">
    <source>
        <dbReference type="EMBL" id="UOB18777.1"/>
    </source>
</evidence>
<sequence>MRYLIIILITLLIFSCNEENSLLVEDQITESNLRVIKIDTFTTIFSTFKYDSIPTSESTRILVGRYNDPVFGEIKASSFFELLPSGYSISNDAVFDSIALCLRYDGYFYNDTLQTNTISVKRLNDEMRTDNDEYFYNTSEVSHYEENIGLATYNPRPNNNSDSLLIKLNDEVGVTIFQKIQDKNITNDDQFREFFKGITIQPGSDDSSIIGFSKSSDETYVRLFYSEPDEDDNVQDYLDLSINLSSTEPTFFNNVTSTRTDTYLENLNDKETLLLASDSDNMSFIQAGTGVATRVEIPFIKTINDIQGQGTLLDVKLYVSPLDYKNEKLKISDSLPLYIIDINNDITGYLTGLSEEQTLAVLNYEDEEFNEVYYEIPLLSFIEDEISSTRNEGLALIIFPPSYNSSVNRIILSTENNSFLKSHLEITYVIYDKNE</sequence>
<protein>
    <submittedName>
        <fullName evidence="1">DUF4270 domain-containing protein</fullName>
    </submittedName>
</protein>
<dbReference type="InterPro" id="IPR025366">
    <property type="entry name" value="DUF4270"/>
</dbReference>
<name>A0A9E7CUP6_9FLAO</name>
<reference evidence="1" key="1">
    <citation type="submission" date="2022-03" db="EMBL/GenBank/DDBJ databases">
        <title>Description of Abyssus ytuae gen. nov., sp. nov., a novel member of the family Flavobacteriaceae isolated from the sediment of Mariana Trench.</title>
        <authorList>
            <person name="Zhang J."/>
            <person name="Xu X."/>
        </authorList>
    </citation>
    <scope>NUCLEOTIDE SEQUENCE</scope>
    <source>
        <strain evidence="1">MT3330</strain>
    </source>
</reference>
<accession>A0A9E7CUP6</accession>
<dbReference type="RefSeq" id="WP_255845394.1">
    <property type="nucleotide sequence ID" value="NZ_CP094358.1"/>
</dbReference>
<dbReference type="Pfam" id="PF14092">
    <property type="entry name" value="DUF4270"/>
    <property type="match status" value="1"/>
</dbReference>
<gene>
    <name evidence="1" type="ORF">MQE35_05655</name>
</gene>
<keyword evidence="2" id="KW-1185">Reference proteome</keyword>
<organism evidence="1 2">
    <name type="scientific">Abyssalbus ytuae</name>
    <dbReference type="NCBI Taxonomy" id="2926907"/>
    <lineage>
        <taxon>Bacteria</taxon>
        <taxon>Pseudomonadati</taxon>
        <taxon>Bacteroidota</taxon>
        <taxon>Flavobacteriia</taxon>
        <taxon>Flavobacteriales</taxon>
        <taxon>Flavobacteriaceae</taxon>
        <taxon>Abyssalbus</taxon>
    </lineage>
</organism>
<dbReference type="Proteomes" id="UP000831290">
    <property type="component" value="Chromosome"/>
</dbReference>
<proteinExistence type="predicted"/>
<dbReference type="AlphaFoldDB" id="A0A9E7CUP6"/>
<dbReference type="EMBL" id="CP094358">
    <property type="protein sequence ID" value="UOB18777.1"/>
    <property type="molecule type" value="Genomic_DNA"/>
</dbReference>
<dbReference type="KEGG" id="fbm:MQE35_05655"/>
<dbReference type="PROSITE" id="PS51257">
    <property type="entry name" value="PROKAR_LIPOPROTEIN"/>
    <property type="match status" value="1"/>
</dbReference>
<evidence type="ECO:0000313" key="2">
    <source>
        <dbReference type="Proteomes" id="UP000831290"/>
    </source>
</evidence>